<organism evidence="1 2">
    <name type="scientific">Nibea albiflora</name>
    <name type="common">Yellow drum</name>
    <name type="synonym">Corvina albiflora</name>
    <dbReference type="NCBI Taxonomy" id="240163"/>
    <lineage>
        <taxon>Eukaryota</taxon>
        <taxon>Metazoa</taxon>
        <taxon>Chordata</taxon>
        <taxon>Craniata</taxon>
        <taxon>Vertebrata</taxon>
        <taxon>Euteleostomi</taxon>
        <taxon>Actinopterygii</taxon>
        <taxon>Neopterygii</taxon>
        <taxon>Teleostei</taxon>
        <taxon>Neoteleostei</taxon>
        <taxon>Acanthomorphata</taxon>
        <taxon>Eupercaria</taxon>
        <taxon>Sciaenidae</taxon>
        <taxon>Nibea</taxon>
    </lineage>
</organism>
<evidence type="ECO:0000313" key="2">
    <source>
        <dbReference type="Proteomes" id="UP000805704"/>
    </source>
</evidence>
<name>A0ACB7EK29_NIBAL</name>
<dbReference type="Proteomes" id="UP000805704">
    <property type="component" value="Chromosome 6"/>
</dbReference>
<dbReference type="EMBL" id="CM024794">
    <property type="protein sequence ID" value="KAG8001993.1"/>
    <property type="molecule type" value="Genomic_DNA"/>
</dbReference>
<feature type="non-terminal residue" evidence="1">
    <location>
        <position position="1"/>
    </location>
</feature>
<keyword evidence="2" id="KW-1185">Reference proteome</keyword>
<evidence type="ECO:0000313" key="1">
    <source>
        <dbReference type="EMBL" id="KAG8001993.1"/>
    </source>
</evidence>
<sequence length="322" mass="36038">FVSAAFVTEGLSTEVSSCCGLKAFDSLNEICCGRTIIAKPGPNSQCCGQEAIDVDEKLCCGTKDNKRTLLRKSSDHVCCGRDKQYNKKTECCCFIDQRPEIQSINHSCCNNEPELRCGPTNNKTILKRISIDHVCCGPDKQYNKKTECCLYNTSPEIHPLNSSKCELRCGPTNNKKILKRISIDHVCCGPNKQYNKKTECCLYNTSPEIHPLNSSKCEPILRTMDNLTETLLCEEIHIGIVASVSQHQLSIAFNNVLKIHGKSGTVTSLASPQILKTPDRCNFPKVSPGKTYFFIQDHMYTDFNHDSILQSIHFIFTKCSHQ</sequence>
<comment type="caution">
    <text evidence="1">The sequence shown here is derived from an EMBL/GenBank/DDBJ whole genome shotgun (WGS) entry which is preliminary data.</text>
</comment>
<reference evidence="1" key="1">
    <citation type="submission" date="2020-04" db="EMBL/GenBank/DDBJ databases">
        <title>A chromosome-scale assembly and high-density genetic map of the yellow drum (Nibea albiflora) genome.</title>
        <authorList>
            <person name="Xu D."/>
            <person name="Zhang W."/>
            <person name="Chen R."/>
            <person name="Tan P."/>
            <person name="Wang L."/>
            <person name="Song H."/>
            <person name="Tian L."/>
            <person name="Zhu Q."/>
            <person name="Wang B."/>
        </authorList>
    </citation>
    <scope>NUCLEOTIDE SEQUENCE</scope>
    <source>
        <strain evidence="1">ZJHYS-2018</strain>
    </source>
</reference>
<protein>
    <submittedName>
        <fullName evidence="1">Uncharacterized protein</fullName>
    </submittedName>
</protein>
<gene>
    <name evidence="1" type="ORF">GBF38_012304</name>
</gene>
<accession>A0ACB7EK29</accession>
<proteinExistence type="predicted"/>